<dbReference type="AlphaFoldDB" id="A0AAD6SFE9"/>
<accession>A0AAD6SFE9</accession>
<sequence length="68" mass="7317">MADAEIILPWIGIIQSSFNHLEGPAESITGGQHAQLVALCPHSMMQVDTNTKRGTGTTIEEDFPHSSV</sequence>
<protein>
    <submittedName>
        <fullName evidence="2">Uncharacterized protein</fullName>
    </submittedName>
</protein>
<proteinExistence type="predicted"/>
<dbReference type="Proteomes" id="UP001218188">
    <property type="component" value="Unassembled WGS sequence"/>
</dbReference>
<keyword evidence="3" id="KW-1185">Reference proteome</keyword>
<evidence type="ECO:0000256" key="1">
    <source>
        <dbReference type="SAM" id="MobiDB-lite"/>
    </source>
</evidence>
<organism evidence="2 3">
    <name type="scientific">Mycena alexandri</name>
    <dbReference type="NCBI Taxonomy" id="1745969"/>
    <lineage>
        <taxon>Eukaryota</taxon>
        <taxon>Fungi</taxon>
        <taxon>Dikarya</taxon>
        <taxon>Basidiomycota</taxon>
        <taxon>Agaricomycotina</taxon>
        <taxon>Agaricomycetes</taxon>
        <taxon>Agaricomycetidae</taxon>
        <taxon>Agaricales</taxon>
        <taxon>Marasmiineae</taxon>
        <taxon>Mycenaceae</taxon>
        <taxon>Mycena</taxon>
    </lineage>
</organism>
<comment type="caution">
    <text evidence="2">The sequence shown here is derived from an EMBL/GenBank/DDBJ whole genome shotgun (WGS) entry which is preliminary data.</text>
</comment>
<gene>
    <name evidence="2" type="ORF">C8F04DRAFT_1268899</name>
</gene>
<reference evidence="2" key="1">
    <citation type="submission" date="2023-03" db="EMBL/GenBank/DDBJ databases">
        <title>Massive genome expansion in bonnet fungi (Mycena s.s.) driven by repeated elements and novel gene families across ecological guilds.</title>
        <authorList>
            <consortium name="Lawrence Berkeley National Laboratory"/>
            <person name="Harder C.B."/>
            <person name="Miyauchi S."/>
            <person name="Viragh M."/>
            <person name="Kuo A."/>
            <person name="Thoen E."/>
            <person name="Andreopoulos B."/>
            <person name="Lu D."/>
            <person name="Skrede I."/>
            <person name="Drula E."/>
            <person name="Henrissat B."/>
            <person name="Morin E."/>
            <person name="Kohler A."/>
            <person name="Barry K."/>
            <person name="LaButti K."/>
            <person name="Morin E."/>
            <person name="Salamov A."/>
            <person name="Lipzen A."/>
            <person name="Mereny Z."/>
            <person name="Hegedus B."/>
            <person name="Baldrian P."/>
            <person name="Stursova M."/>
            <person name="Weitz H."/>
            <person name="Taylor A."/>
            <person name="Grigoriev I.V."/>
            <person name="Nagy L.G."/>
            <person name="Martin F."/>
            <person name="Kauserud H."/>
        </authorList>
    </citation>
    <scope>NUCLEOTIDE SEQUENCE</scope>
    <source>
        <strain evidence="2">CBHHK200</strain>
    </source>
</reference>
<dbReference type="EMBL" id="JARJCM010000149">
    <property type="protein sequence ID" value="KAJ7025766.1"/>
    <property type="molecule type" value="Genomic_DNA"/>
</dbReference>
<evidence type="ECO:0000313" key="2">
    <source>
        <dbReference type="EMBL" id="KAJ7025766.1"/>
    </source>
</evidence>
<feature type="compositionally biased region" description="Polar residues" evidence="1">
    <location>
        <begin position="48"/>
        <end position="58"/>
    </location>
</feature>
<evidence type="ECO:0000313" key="3">
    <source>
        <dbReference type="Proteomes" id="UP001218188"/>
    </source>
</evidence>
<name>A0AAD6SFE9_9AGAR</name>
<feature type="region of interest" description="Disordered" evidence="1">
    <location>
        <begin position="48"/>
        <end position="68"/>
    </location>
</feature>